<dbReference type="AlphaFoldDB" id="A0A4C1ZB58"/>
<sequence length="328" mass="37534">MSLVSSTTANGGGGSSTELKFKERSTHKALRNLKKEDIAIKTLGKEQNPTEVVNNLNVNPHVTNICKQKLCIDEEGKSKYEKNKFLIDLKQSLLSWFELQLSNEIPVDEEHMRVKAEEIASSLNNKKFKCTDIWLLDFRITNNIIAYRSTASTDKSGQLLIDWLKKYDKEIDNNNIYIGGTCGLWHSMDLDRYSKAISQQQFLEYINLMSLAWHCMYDIPIKVEDNSILDRYVYCDEDLQSICPDFRDVTVPFTPNVLHMLDGSTDPKSPMAIEVFQAMKKLVRYLQSESAPTTSIESAKILEDNLEYGALLEIQQKIQNDNIIENTD</sequence>
<gene>
    <name evidence="5" type="ORF">EVAR_60314_1</name>
</gene>
<dbReference type="InterPro" id="IPR006600">
    <property type="entry name" value="HTH_CenpB_DNA-bd_dom"/>
</dbReference>
<dbReference type="GO" id="GO:0005634">
    <property type="term" value="C:nucleus"/>
    <property type="evidence" value="ECO:0007669"/>
    <property type="project" value="UniProtKB-SubCell"/>
</dbReference>
<evidence type="ECO:0000256" key="2">
    <source>
        <dbReference type="ARBA" id="ARBA00023125"/>
    </source>
</evidence>
<dbReference type="Gene3D" id="1.10.10.60">
    <property type="entry name" value="Homeodomain-like"/>
    <property type="match status" value="1"/>
</dbReference>
<evidence type="ECO:0000256" key="3">
    <source>
        <dbReference type="SAM" id="MobiDB-lite"/>
    </source>
</evidence>
<proteinExistence type="predicted"/>
<feature type="domain" description="HTH CENPB-type" evidence="4">
    <location>
        <begin position="77"/>
        <end position="148"/>
    </location>
</feature>
<dbReference type="OrthoDB" id="125347at2759"/>
<evidence type="ECO:0000259" key="4">
    <source>
        <dbReference type="PROSITE" id="PS51253"/>
    </source>
</evidence>
<evidence type="ECO:0000313" key="5">
    <source>
        <dbReference type="EMBL" id="GBP83837.1"/>
    </source>
</evidence>
<dbReference type="PROSITE" id="PS51253">
    <property type="entry name" value="HTH_CENPB"/>
    <property type="match status" value="1"/>
</dbReference>
<keyword evidence="2" id="KW-0238">DNA-binding</keyword>
<dbReference type="Pfam" id="PF03221">
    <property type="entry name" value="HTH_Tnp_Tc5"/>
    <property type="match status" value="1"/>
</dbReference>
<accession>A0A4C1ZB58</accession>
<dbReference type="SUPFAM" id="SSF46689">
    <property type="entry name" value="Homeodomain-like"/>
    <property type="match status" value="1"/>
</dbReference>
<feature type="region of interest" description="Disordered" evidence="3">
    <location>
        <begin position="1"/>
        <end position="23"/>
    </location>
</feature>
<evidence type="ECO:0000256" key="1">
    <source>
        <dbReference type="ARBA" id="ARBA00004123"/>
    </source>
</evidence>
<comment type="caution">
    <text evidence="5">The sequence shown here is derived from an EMBL/GenBank/DDBJ whole genome shotgun (WGS) entry which is preliminary data.</text>
</comment>
<dbReference type="InterPro" id="IPR009057">
    <property type="entry name" value="Homeodomain-like_sf"/>
</dbReference>
<name>A0A4C1ZB58_EUMVA</name>
<dbReference type="EMBL" id="BGZK01001643">
    <property type="protein sequence ID" value="GBP83837.1"/>
    <property type="molecule type" value="Genomic_DNA"/>
</dbReference>
<evidence type="ECO:0000313" key="6">
    <source>
        <dbReference type="Proteomes" id="UP000299102"/>
    </source>
</evidence>
<reference evidence="5 6" key="1">
    <citation type="journal article" date="2019" name="Commun. Biol.">
        <title>The bagworm genome reveals a unique fibroin gene that provides high tensile strength.</title>
        <authorList>
            <person name="Kono N."/>
            <person name="Nakamura H."/>
            <person name="Ohtoshi R."/>
            <person name="Tomita M."/>
            <person name="Numata K."/>
            <person name="Arakawa K."/>
        </authorList>
    </citation>
    <scope>NUCLEOTIDE SEQUENCE [LARGE SCALE GENOMIC DNA]</scope>
</reference>
<dbReference type="Proteomes" id="UP000299102">
    <property type="component" value="Unassembled WGS sequence"/>
</dbReference>
<keyword evidence="6" id="KW-1185">Reference proteome</keyword>
<protein>
    <recommendedName>
        <fullName evidence="4">HTH CENPB-type domain-containing protein</fullName>
    </recommendedName>
</protein>
<comment type="subcellular location">
    <subcellularLocation>
        <location evidence="1">Nucleus</location>
    </subcellularLocation>
</comment>
<organism evidence="5 6">
    <name type="scientific">Eumeta variegata</name>
    <name type="common">Bagworm moth</name>
    <name type="synonym">Eumeta japonica</name>
    <dbReference type="NCBI Taxonomy" id="151549"/>
    <lineage>
        <taxon>Eukaryota</taxon>
        <taxon>Metazoa</taxon>
        <taxon>Ecdysozoa</taxon>
        <taxon>Arthropoda</taxon>
        <taxon>Hexapoda</taxon>
        <taxon>Insecta</taxon>
        <taxon>Pterygota</taxon>
        <taxon>Neoptera</taxon>
        <taxon>Endopterygota</taxon>
        <taxon>Lepidoptera</taxon>
        <taxon>Glossata</taxon>
        <taxon>Ditrysia</taxon>
        <taxon>Tineoidea</taxon>
        <taxon>Psychidae</taxon>
        <taxon>Oiketicinae</taxon>
        <taxon>Eumeta</taxon>
    </lineage>
</organism>
<dbReference type="GO" id="GO:0003677">
    <property type="term" value="F:DNA binding"/>
    <property type="evidence" value="ECO:0007669"/>
    <property type="project" value="UniProtKB-KW"/>
</dbReference>